<keyword evidence="3 4" id="KW-0808">Transferase</keyword>
<evidence type="ECO:0000256" key="3">
    <source>
        <dbReference type="ARBA" id="ARBA00022679"/>
    </source>
</evidence>
<evidence type="ECO:0000256" key="1">
    <source>
        <dbReference type="ARBA" id="ARBA00009995"/>
    </source>
</evidence>
<dbReference type="PANTHER" id="PTHR48044:SF22">
    <property type="entry name" value="GLYCOSYLTRANSFERASE"/>
    <property type="match status" value="1"/>
</dbReference>
<dbReference type="InterPro" id="IPR002213">
    <property type="entry name" value="UDP_glucos_trans"/>
</dbReference>
<dbReference type="Gene3D" id="3.40.50.2000">
    <property type="entry name" value="Glycogen Phosphorylase B"/>
    <property type="match status" value="1"/>
</dbReference>
<evidence type="ECO:0000256" key="2">
    <source>
        <dbReference type="ARBA" id="ARBA00022676"/>
    </source>
</evidence>
<reference evidence="5 6" key="1">
    <citation type="submission" date="2024-01" db="EMBL/GenBank/DDBJ databases">
        <title>The complete chloroplast genome sequence of Lithospermum erythrorhizon: insights into the phylogenetic relationship among Boraginaceae species and the maternal lineages of purple gromwells.</title>
        <authorList>
            <person name="Okada T."/>
            <person name="Watanabe K."/>
        </authorList>
    </citation>
    <scope>NUCLEOTIDE SEQUENCE [LARGE SCALE GENOMIC DNA]</scope>
</reference>
<proteinExistence type="inferred from homology"/>
<sequence length="194" mass="22324">MRSRDNKSVRKHKYLEWLDQQPEKSVIHVAFGTMTSASEQEARELAMGLEQSKQRFIWGHRDADKGNIFDEKVRKIKLPEGFEERVQDYGIIVRDWAPQVEILGHKSVGGFMSHCGWNSCIESLTMGVPIAAWPMHSDQAMNTVLITEVLKVGTSWKDMRKKVEELEENLRKSREEGGVAHLELDSFIAHTTRF</sequence>
<dbReference type="FunFam" id="3.40.50.2000:FF:000060">
    <property type="entry name" value="Glycosyltransferase"/>
    <property type="match status" value="1"/>
</dbReference>
<dbReference type="PROSITE" id="PS00375">
    <property type="entry name" value="UDPGT"/>
    <property type="match status" value="1"/>
</dbReference>
<dbReference type="GO" id="GO:0008194">
    <property type="term" value="F:UDP-glycosyltransferase activity"/>
    <property type="evidence" value="ECO:0007669"/>
    <property type="project" value="InterPro"/>
</dbReference>
<keyword evidence="2 4" id="KW-0328">Glycosyltransferase</keyword>
<dbReference type="InterPro" id="IPR035595">
    <property type="entry name" value="UDP_glycos_trans_CS"/>
</dbReference>
<dbReference type="PANTHER" id="PTHR48044">
    <property type="entry name" value="GLYCOSYLTRANSFERASE"/>
    <property type="match status" value="1"/>
</dbReference>
<dbReference type="GO" id="GO:0016138">
    <property type="term" value="P:glycoside biosynthetic process"/>
    <property type="evidence" value="ECO:0007669"/>
    <property type="project" value="UniProtKB-ARBA"/>
</dbReference>
<dbReference type="AlphaFoldDB" id="A0AAV3NUN6"/>
<evidence type="ECO:0000256" key="4">
    <source>
        <dbReference type="RuleBase" id="RU003718"/>
    </source>
</evidence>
<evidence type="ECO:0000313" key="6">
    <source>
        <dbReference type="Proteomes" id="UP001454036"/>
    </source>
</evidence>
<gene>
    <name evidence="5" type="ORF">LIER_35679</name>
</gene>
<dbReference type="Proteomes" id="UP001454036">
    <property type="component" value="Unassembled WGS sequence"/>
</dbReference>
<comment type="caution">
    <text evidence="5">The sequence shown here is derived from an EMBL/GenBank/DDBJ whole genome shotgun (WGS) entry which is preliminary data.</text>
</comment>
<dbReference type="CDD" id="cd03784">
    <property type="entry name" value="GT1_Gtf-like"/>
    <property type="match status" value="1"/>
</dbReference>
<dbReference type="EMBL" id="BAABME010015815">
    <property type="protein sequence ID" value="GAA0143092.1"/>
    <property type="molecule type" value="Genomic_DNA"/>
</dbReference>
<protein>
    <submittedName>
        <fullName evidence="5">Glycosyltransferase</fullName>
    </submittedName>
</protein>
<name>A0AAV3NUN6_LITER</name>
<accession>A0AAV3NUN6</accession>
<comment type="similarity">
    <text evidence="1 4">Belongs to the UDP-glycosyltransferase family.</text>
</comment>
<dbReference type="SUPFAM" id="SSF53756">
    <property type="entry name" value="UDP-Glycosyltransferase/glycogen phosphorylase"/>
    <property type="match status" value="1"/>
</dbReference>
<organism evidence="5 6">
    <name type="scientific">Lithospermum erythrorhizon</name>
    <name type="common">Purple gromwell</name>
    <name type="synonym">Lithospermum officinale var. erythrorhizon</name>
    <dbReference type="NCBI Taxonomy" id="34254"/>
    <lineage>
        <taxon>Eukaryota</taxon>
        <taxon>Viridiplantae</taxon>
        <taxon>Streptophyta</taxon>
        <taxon>Embryophyta</taxon>
        <taxon>Tracheophyta</taxon>
        <taxon>Spermatophyta</taxon>
        <taxon>Magnoliopsida</taxon>
        <taxon>eudicotyledons</taxon>
        <taxon>Gunneridae</taxon>
        <taxon>Pentapetalae</taxon>
        <taxon>asterids</taxon>
        <taxon>lamiids</taxon>
        <taxon>Boraginales</taxon>
        <taxon>Boraginaceae</taxon>
        <taxon>Boraginoideae</taxon>
        <taxon>Lithospermeae</taxon>
        <taxon>Lithospermum</taxon>
    </lineage>
</organism>
<dbReference type="Pfam" id="PF00201">
    <property type="entry name" value="UDPGT"/>
    <property type="match status" value="1"/>
</dbReference>
<evidence type="ECO:0000313" key="5">
    <source>
        <dbReference type="EMBL" id="GAA0143092.1"/>
    </source>
</evidence>
<keyword evidence="6" id="KW-1185">Reference proteome</keyword>